<feature type="domain" description="F5/8 type C" evidence="1">
    <location>
        <begin position="1"/>
        <end position="74"/>
    </location>
</feature>
<reference evidence="2 3" key="1">
    <citation type="submission" date="2022-12" db="EMBL/GenBank/DDBJ databases">
        <title>Chromosome-level genome assembly of true bugs.</title>
        <authorList>
            <person name="Ma L."/>
            <person name="Li H."/>
        </authorList>
    </citation>
    <scope>NUCLEOTIDE SEQUENCE [LARGE SCALE GENOMIC DNA]</scope>
    <source>
        <strain evidence="2">Lab_2022b</strain>
    </source>
</reference>
<dbReference type="SUPFAM" id="SSF49785">
    <property type="entry name" value="Galactose-binding domain-like"/>
    <property type="match status" value="1"/>
</dbReference>
<dbReference type="AlphaFoldDB" id="A0AAW1CNH5"/>
<dbReference type="EMBL" id="JAPXFL010000011">
    <property type="protein sequence ID" value="KAK9499610.1"/>
    <property type="molecule type" value="Genomic_DNA"/>
</dbReference>
<comment type="caution">
    <text evidence="2">The sequence shown here is derived from an EMBL/GenBank/DDBJ whole genome shotgun (WGS) entry which is preliminary data.</text>
</comment>
<sequence>MVTKDASEYLQIDLGRLMVITGTRTQGRFGNGQGQEYAEEFIIDYWRAGFGKWRRWRDRSGKAVSEHFFLKTFQ</sequence>
<evidence type="ECO:0000259" key="1">
    <source>
        <dbReference type="PROSITE" id="PS50022"/>
    </source>
</evidence>
<dbReference type="PROSITE" id="PS50022">
    <property type="entry name" value="FA58C_3"/>
    <property type="match status" value="1"/>
</dbReference>
<dbReference type="InterPro" id="IPR008979">
    <property type="entry name" value="Galactose-bd-like_sf"/>
</dbReference>
<accession>A0AAW1CNH5</accession>
<name>A0AAW1CNH5_9HEMI</name>
<protein>
    <recommendedName>
        <fullName evidence="1">F5/8 type C domain-containing protein</fullName>
    </recommendedName>
</protein>
<evidence type="ECO:0000313" key="3">
    <source>
        <dbReference type="Proteomes" id="UP001461498"/>
    </source>
</evidence>
<dbReference type="Gene3D" id="2.60.120.260">
    <property type="entry name" value="Galactose-binding domain-like"/>
    <property type="match status" value="1"/>
</dbReference>
<evidence type="ECO:0000313" key="2">
    <source>
        <dbReference type="EMBL" id="KAK9499610.1"/>
    </source>
</evidence>
<organism evidence="2 3">
    <name type="scientific">Rhynocoris fuscipes</name>
    <dbReference type="NCBI Taxonomy" id="488301"/>
    <lineage>
        <taxon>Eukaryota</taxon>
        <taxon>Metazoa</taxon>
        <taxon>Ecdysozoa</taxon>
        <taxon>Arthropoda</taxon>
        <taxon>Hexapoda</taxon>
        <taxon>Insecta</taxon>
        <taxon>Pterygota</taxon>
        <taxon>Neoptera</taxon>
        <taxon>Paraneoptera</taxon>
        <taxon>Hemiptera</taxon>
        <taxon>Heteroptera</taxon>
        <taxon>Panheteroptera</taxon>
        <taxon>Cimicomorpha</taxon>
        <taxon>Reduviidae</taxon>
        <taxon>Harpactorinae</taxon>
        <taxon>Harpactorini</taxon>
        <taxon>Rhynocoris</taxon>
    </lineage>
</organism>
<gene>
    <name evidence="2" type="ORF">O3M35_002625</name>
</gene>
<dbReference type="Proteomes" id="UP001461498">
    <property type="component" value="Unassembled WGS sequence"/>
</dbReference>
<keyword evidence="3" id="KW-1185">Reference proteome</keyword>
<dbReference type="InterPro" id="IPR000421">
    <property type="entry name" value="FA58C"/>
</dbReference>
<proteinExistence type="predicted"/>